<feature type="compositionally biased region" description="Polar residues" evidence="2">
    <location>
        <begin position="78"/>
        <end position="87"/>
    </location>
</feature>
<evidence type="ECO:0000256" key="2">
    <source>
        <dbReference type="SAM" id="MobiDB-lite"/>
    </source>
</evidence>
<evidence type="ECO:0000313" key="3">
    <source>
        <dbReference type="EMBL" id="TMP70861.1"/>
    </source>
</evidence>
<accession>A0A5S3YFH5</accession>
<feature type="non-terminal residue" evidence="3">
    <location>
        <position position="1"/>
    </location>
</feature>
<dbReference type="AlphaFoldDB" id="A0A5S3YFH5"/>
<feature type="region of interest" description="Disordered" evidence="2">
    <location>
        <begin position="65"/>
        <end position="87"/>
    </location>
</feature>
<name>A0A5S3YFH5_9GAMM</name>
<feature type="coiled-coil region" evidence="1">
    <location>
        <begin position="23"/>
        <end position="50"/>
    </location>
</feature>
<proteinExistence type="predicted"/>
<keyword evidence="1" id="KW-0175">Coiled coil</keyword>
<dbReference type="RefSeq" id="WP_171042007.1">
    <property type="nucleotide sequence ID" value="NZ_PNCG01000887.1"/>
</dbReference>
<sequence length="87" mass="9988">AKKLETLAKAQQFLKDKKSKKLHHQFNETVKQLTEKNRNIENTLSDLDKALTKSLNDYDIAADKLQNHKKNEPKIQAEDNSLDSQLG</sequence>
<feature type="compositionally biased region" description="Basic and acidic residues" evidence="2">
    <location>
        <begin position="65"/>
        <end position="77"/>
    </location>
</feature>
<evidence type="ECO:0000313" key="4">
    <source>
        <dbReference type="Proteomes" id="UP000305874"/>
    </source>
</evidence>
<reference evidence="3 4" key="1">
    <citation type="submission" date="2017-12" db="EMBL/GenBank/DDBJ databases">
        <authorList>
            <person name="Paulsen S."/>
            <person name="Gram L.K."/>
        </authorList>
    </citation>
    <scope>NUCLEOTIDE SEQUENCE [LARGE SCALE GENOMIC DNA]</scope>
    <source>
        <strain evidence="3 4">S2897</strain>
    </source>
</reference>
<dbReference type="Proteomes" id="UP000305874">
    <property type="component" value="Unassembled WGS sequence"/>
</dbReference>
<evidence type="ECO:0000256" key="1">
    <source>
        <dbReference type="SAM" id="Coils"/>
    </source>
</evidence>
<comment type="caution">
    <text evidence="3">The sequence shown here is derived from an EMBL/GenBank/DDBJ whole genome shotgun (WGS) entry which is preliminary data.</text>
</comment>
<organism evidence="3 4">
    <name type="scientific">Pseudoalteromonas ruthenica</name>
    <dbReference type="NCBI Taxonomy" id="151081"/>
    <lineage>
        <taxon>Bacteria</taxon>
        <taxon>Pseudomonadati</taxon>
        <taxon>Pseudomonadota</taxon>
        <taxon>Gammaproteobacteria</taxon>
        <taxon>Alteromonadales</taxon>
        <taxon>Pseudoalteromonadaceae</taxon>
        <taxon>Pseudoalteromonas</taxon>
    </lineage>
</organism>
<dbReference type="EMBL" id="PNCG01000887">
    <property type="protein sequence ID" value="TMP70861.1"/>
    <property type="molecule type" value="Genomic_DNA"/>
</dbReference>
<gene>
    <name evidence="3" type="ORF">CWC05_22985</name>
</gene>
<feature type="non-terminal residue" evidence="3">
    <location>
        <position position="87"/>
    </location>
</feature>
<protein>
    <submittedName>
        <fullName evidence="3">Uncharacterized protein</fullName>
    </submittedName>
</protein>
<reference evidence="4" key="2">
    <citation type="submission" date="2019-06" db="EMBL/GenBank/DDBJ databases">
        <title>Co-occurence of chitin degradation, pigmentation and bioactivity in marine Pseudoalteromonas.</title>
        <authorList>
            <person name="Sonnenschein E.C."/>
            <person name="Bech P.K."/>
        </authorList>
    </citation>
    <scope>NUCLEOTIDE SEQUENCE [LARGE SCALE GENOMIC DNA]</scope>
    <source>
        <strain evidence="4">S2897</strain>
    </source>
</reference>